<organism evidence="6 7">
    <name type="scientific">Fibrella forsythiae</name>
    <dbReference type="NCBI Taxonomy" id="2817061"/>
    <lineage>
        <taxon>Bacteria</taxon>
        <taxon>Pseudomonadati</taxon>
        <taxon>Bacteroidota</taxon>
        <taxon>Cytophagia</taxon>
        <taxon>Cytophagales</taxon>
        <taxon>Spirosomataceae</taxon>
        <taxon>Fibrella</taxon>
    </lineage>
</organism>
<evidence type="ECO:0000256" key="4">
    <source>
        <dbReference type="SAM" id="SignalP"/>
    </source>
</evidence>
<keyword evidence="3 4" id="KW-0732">Signal</keyword>
<evidence type="ECO:0000313" key="6">
    <source>
        <dbReference type="EMBL" id="MBO0952617.1"/>
    </source>
</evidence>
<keyword evidence="2" id="KW-0964">Secreted</keyword>
<evidence type="ECO:0000256" key="2">
    <source>
        <dbReference type="ARBA" id="ARBA00022525"/>
    </source>
</evidence>
<accession>A0ABS3JRI7</accession>
<dbReference type="InterPro" id="IPR007110">
    <property type="entry name" value="Ig-like_dom"/>
</dbReference>
<dbReference type="SUPFAM" id="SSF117074">
    <property type="entry name" value="Hypothetical protein PA1324"/>
    <property type="match status" value="1"/>
</dbReference>
<evidence type="ECO:0000259" key="5">
    <source>
        <dbReference type="PROSITE" id="PS50835"/>
    </source>
</evidence>
<dbReference type="NCBIfam" id="TIGR01451">
    <property type="entry name" value="B_ant_repeat"/>
    <property type="match status" value="1"/>
</dbReference>
<feature type="domain" description="Ig-like" evidence="5">
    <location>
        <begin position="501"/>
        <end position="576"/>
    </location>
</feature>
<dbReference type="InterPro" id="IPR047589">
    <property type="entry name" value="DUF11_rpt"/>
</dbReference>
<gene>
    <name evidence="6" type="ORF">J2I46_28815</name>
</gene>
<dbReference type="Pfam" id="PF01345">
    <property type="entry name" value="DUF11"/>
    <property type="match status" value="1"/>
</dbReference>
<evidence type="ECO:0000256" key="1">
    <source>
        <dbReference type="ARBA" id="ARBA00004613"/>
    </source>
</evidence>
<sequence>MKTTTYPIRWPFCLLMLLGLLSSYSGAFAAPPRHPAHLAGPTPPGNYVFRDDNQNNIFDAAEPGIPNVQVNLYTSDGVLRETTLTTSTGQFSFTSTIQPNTSYDIRITGANAPVNRRLVLANQGSDDFADSDASLIGNTAVIVAQSSPTGTLANNFGFGYAAGDPDLVLTNTSDSYSVAKGATATCSITVINAGASTATGVVIRDTLDAGAEYVSSSPAGTTALLGSGQVQVTWTVGTLAAGASVVYSVTTRAIADGVISNVAAVTAASADGTPRNNIARTCFTVPVKLCAGDTYVTSLSANLTNVEWFRDGTSVGTGNSLTIATAGTYSYTSTTVGSNCQASSCCPIIIYNGALPNLNVTLASTSICAGQSTQLTATGCAGTLAWNTNETTTSITVSPLVTTTYSVTCSPTADNACPASATATVTVNPSVTATLSSATICDGTTATLTATGGASYRFSDGTVNNTGILAISPVITTTYSVTVTNTFGCTGVATGTITVNPAVTATVANSTICYGTSAVLSVTAAGGTGFTYAWSPAGTGTTPTVTVSPLVTTTYSVTVTNSFGCSAVTAATVTVNPAVTATVASQTICNETTATLSVTASGGTGFTYAWSPAGTGTTQTVTVSPSITTNYSVTVTNSTGCSVVATATVTVNPAVTATLGSTTICNTTTATLVATGGTSYTFSDGTVNTNGLLVVSPAVTTAYSVTVANSSGCTGIASATVTVNPAVTATVANSTICYGTSAVLSVTAAGGTGFTYAWSPAGTGTTPTVTVSPLVTTTYSVTVTNSFGCSAVTAATVTVNPAVTATVADQIICDGTSAVLSVTASGGTGFTYAWSPAGTGTTPTVTVSPTVTTVYTVTVTNSNLCSTTATATVTVNPSVTATLSSATICDGTVATLTARGGTVYAFSDGTVNGTGIFTASPSTTTPYSVTVTNVFGCSAIATGIVTVNPAVTATVASQTICFGTSTTLTATAAGGTGFTYAWSPVGTGATQSVIVSPVITTLYSVTVTNSNGCSAVTTATVTVNPATSATIGVVPSQTICQGTTVQLTASGTGGSTYSYLWSTGAVTQAISVTPAVTTVYSVTVSNTETSCAGIASTTITVNPTPVLTVNSPTICQESTAILSLTGCAGNVTWSTGTTGATLEVTPLQTTTYSATCVLTTGCSATITTTVTVTPAPTVQAQNVVATRATCNGATANNDASIALTGLQNTVRVSISAADGTTLPDFASASPVTGGAFTFTNLPNPAQRVTYLIRLYGVAGGCTSTVTVTLDPAACTCPAPGCVPIMVRKIR</sequence>
<dbReference type="EMBL" id="JAFMYW010000012">
    <property type="protein sequence ID" value="MBO0952617.1"/>
    <property type="molecule type" value="Genomic_DNA"/>
</dbReference>
<reference evidence="6 7" key="1">
    <citation type="submission" date="2021-03" db="EMBL/GenBank/DDBJ databases">
        <title>Fibrella sp. HMF5405 genome sequencing and assembly.</title>
        <authorList>
            <person name="Kang H."/>
            <person name="Kim H."/>
            <person name="Bae S."/>
            <person name="Joh K."/>
        </authorList>
    </citation>
    <scope>NUCLEOTIDE SEQUENCE [LARGE SCALE GENOMIC DNA]</scope>
    <source>
        <strain evidence="6 7">HMF5405</strain>
    </source>
</reference>
<dbReference type="Proteomes" id="UP000664628">
    <property type="component" value="Unassembled WGS sequence"/>
</dbReference>
<evidence type="ECO:0000256" key="3">
    <source>
        <dbReference type="ARBA" id="ARBA00022729"/>
    </source>
</evidence>
<dbReference type="PROSITE" id="PS50835">
    <property type="entry name" value="IG_LIKE"/>
    <property type="match status" value="2"/>
</dbReference>
<feature type="domain" description="Ig-like" evidence="5">
    <location>
        <begin position="725"/>
        <end position="800"/>
    </location>
</feature>
<feature type="chain" id="PRO_5046464169" evidence="4">
    <location>
        <begin position="30"/>
        <end position="1290"/>
    </location>
</feature>
<dbReference type="Pfam" id="PF17210">
    <property type="entry name" value="SdrD_B"/>
    <property type="match status" value="1"/>
</dbReference>
<name>A0ABS3JRI7_9BACT</name>
<proteinExistence type="predicted"/>
<dbReference type="RefSeq" id="WP_207332570.1">
    <property type="nucleotide sequence ID" value="NZ_JAFMYW010000012.1"/>
</dbReference>
<dbReference type="Pfam" id="PF19081">
    <property type="entry name" value="Ig_7"/>
    <property type="match status" value="2"/>
</dbReference>
<dbReference type="InterPro" id="IPR013783">
    <property type="entry name" value="Ig-like_fold"/>
</dbReference>
<feature type="signal peptide" evidence="4">
    <location>
        <begin position="1"/>
        <end position="29"/>
    </location>
</feature>
<keyword evidence="7" id="KW-1185">Reference proteome</keyword>
<comment type="subcellular location">
    <subcellularLocation>
        <location evidence="1">Secreted</location>
    </subcellularLocation>
</comment>
<dbReference type="InterPro" id="IPR001434">
    <property type="entry name" value="OmcB-like_DUF11"/>
</dbReference>
<dbReference type="Gene3D" id="2.60.40.10">
    <property type="entry name" value="Immunoglobulins"/>
    <property type="match status" value="4"/>
</dbReference>
<comment type="caution">
    <text evidence="6">The sequence shown here is derived from an EMBL/GenBank/DDBJ whole genome shotgun (WGS) entry which is preliminary data.</text>
</comment>
<evidence type="ECO:0000313" key="7">
    <source>
        <dbReference type="Proteomes" id="UP000664628"/>
    </source>
</evidence>
<dbReference type="InterPro" id="IPR033764">
    <property type="entry name" value="Sdr_B"/>
</dbReference>
<protein>
    <submittedName>
        <fullName evidence="6">DUF11 domain-containing protein</fullName>
    </submittedName>
</protein>
<dbReference type="InterPro" id="IPR044023">
    <property type="entry name" value="Ig_7"/>
</dbReference>